<gene>
    <name evidence="1" type="ORF">C5745_00360</name>
</gene>
<dbReference type="InterPro" id="IPR011990">
    <property type="entry name" value="TPR-like_helical_dom_sf"/>
</dbReference>
<dbReference type="PROSITE" id="PS51257">
    <property type="entry name" value="PROKAR_LIPOPROTEIN"/>
    <property type="match status" value="1"/>
</dbReference>
<keyword evidence="1" id="KW-0449">Lipoprotein</keyword>
<keyword evidence="2" id="KW-1185">Reference proteome</keyword>
<name>A0A2S9J9D3_9SPHI</name>
<dbReference type="Gene3D" id="1.25.40.390">
    <property type="match status" value="1"/>
</dbReference>
<dbReference type="Proteomes" id="UP000239711">
    <property type="component" value="Unassembled WGS sequence"/>
</dbReference>
<dbReference type="AlphaFoldDB" id="A0A2S9J9D3"/>
<accession>A0A2S9J9D3</accession>
<comment type="caution">
    <text evidence="1">The sequence shown here is derived from an EMBL/GenBank/DDBJ whole genome shotgun (WGS) entry which is preliminary data.</text>
</comment>
<dbReference type="Pfam" id="PF12771">
    <property type="entry name" value="SusD-like_2"/>
    <property type="match status" value="1"/>
</dbReference>
<protein>
    <submittedName>
        <fullName evidence="1">SusD/RagB family nutrient-binding outer membrane lipoprotein</fullName>
    </submittedName>
</protein>
<reference evidence="1 2" key="1">
    <citation type="submission" date="2018-02" db="EMBL/GenBank/DDBJ databases">
        <title>The draft genome of Sphingobacterium sp. 5JN-11.</title>
        <authorList>
            <person name="Liu L."/>
            <person name="Li L."/>
            <person name="Liang L."/>
            <person name="Zhang X."/>
            <person name="Wang T."/>
        </authorList>
    </citation>
    <scope>NUCLEOTIDE SEQUENCE [LARGE SCALE GENOMIC DNA]</scope>
    <source>
        <strain evidence="1 2">5JN-11</strain>
    </source>
</reference>
<sequence length="529" mass="60217">MKKFFIIIGLVSTSFVTLFTSCKKDSFDEFYRDPSTTTETTIDKQFAGITYDFRELIFPSYWNYFVILRTTANRYIQAVGWQNGPNQLLPGAAGVQDRWANYYRGLAQYKEFERVFAAEPEEEQEQSRIYYIAAKILFYDQTQQMVDLYGNLPWSKAGTLNANPADYTTSYAAYDKGEDIYTIILDDLKAISTELNTLTIPQVVMTKFRTQDIINGGSLDLWKRYCNSLRLRMLTRISDAPSFSSRAQTELAEIIGDPSTYPLVTTNDHNIQLEIFDNTNDAYHSRGFRDGIESENGNIAGKAMIDYMVDKADPRLPFMFEKGALSPNAYVGLDPTLTTGAQQQLINGNSDGESILSIYNRSTYSRNQNFPGIIISASEVNFLLAEYHVRNSGDALAKDLFELGIKESIAMLQQIRQGSNNDDAPAPTAPTSTAINTYIANVGWSGNKIELIARQKWLHFNIIQPLESWAEVRRLNYPTFTFRVEPADLQKEVPNRWMLPSSEVTYNTDHYNAVRDQDNVNNKLFWDVN</sequence>
<evidence type="ECO:0000313" key="1">
    <source>
        <dbReference type="EMBL" id="PRD49408.1"/>
    </source>
</evidence>
<dbReference type="SUPFAM" id="SSF48452">
    <property type="entry name" value="TPR-like"/>
    <property type="match status" value="1"/>
</dbReference>
<proteinExistence type="predicted"/>
<dbReference type="InterPro" id="IPR041662">
    <property type="entry name" value="SusD-like_2"/>
</dbReference>
<dbReference type="OrthoDB" id="9766256at2"/>
<dbReference type="EMBL" id="PVBQ01000001">
    <property type="protein sequence ID" value="PRD49408.1"/>
    <property type="molecule type" value="Genomic_DNA"/>
</dbReference>
<evidence type="ECO:0000313" key="2">
    <source>
        <dbReference type="Proteomes" id="UP000239711"/>
    </source>
</evidence>
<organism evidence="1 2">
    <name type="scientific">Sphingobacterium haloxyli</name>
    <dbReference type="NCBI Taxonomy" id="2100533"/>
    <lineage>
        <taxon>Bacteria</taxon>
        <taxon>Pseudomonadati</taxon>
        <taxon>Bacteroidota</taxon>
        <taxon>Sphingobacteriia</taxon>
        <taxon>Sphingobacteriales</taxon>
        <taxon>Sphingobacteriaceae</taxon>
        <taxon>Sphingobacterium</taxon>
    </lineage>
</organism>